<organism evidence="4 5">
    <name type="scientific">Macrostomum lignano</name>
    <dbReference type="NCBI Taxonomy" id="282301"/>
    <lineage>
        <taxon>Eukaryota</taxon>
        <taxon>Metazoa</taxon>
        <taxon>Spiralia</taxon>
        <taxon>Lophotrochozoa</taxon>
        <taxon>Platyhelminthes</taxon>
        <taxon>Rhabditophora</taxon>
        <taxon>Macrostomorpha</taxon>
        <taxon>Macrostomida</taxon>
        <taxon>Macrostomidae</taxon>
        <taxon>Macrostomum</taxon>
    </lineage>
</organism>
<protein>
    <submittedName>
        <fullName evidence="5">Rab-GAP TBC domain-containing protein</fullName>
    </submittedName>
</protein>
<feature type="compositionally biased region" description="Low complexity" evidence="2">
    <location>
        <begin position="60"/>
        <end position="69"/>
    </location>
</feature>
<dbReference type="Gene3D" id="1.10.8.270">
    <property type="entry name" value="putative rabgap domain of human tbc1 domain family member 14 like domains"/>
    <property type="match status" value="1"/>
</dbReference>
<dbReference type="AlphaFoldDB" id="A0A1I8ISE3"/>
<keyword evidence="4" id="KW-1185">Reference proteome</keyword>
<evidence type="ECO:0000256" key="1">
    <source>
        <dbReference type="ARBA" id="ARBA00022468"/>
    </source>
</evidence>
<dbReference type="PANTHER" id="PTHR22957">
    <property type="entry name" value="TBC1 DOMAIN FAMILY MEMBER GTPASE-ACTIVATING PROTEIN"/>
    <property type="match status" value="1"/>
</dbReference>
<feature type="compositionally biased region" description="Low complexity" evidence="2">
    <location>
        <begin position="1"/>
        <end position="15"/>
    </location>
</feature>
<dbReference type="InterPro" id="IPR035969">
    <property type="entry name" value="Rab-GAP_TBC_sf"/>
</dbReference>
<dbReference type="Pfam" id="PF00566">
    <property type="entry name" value="RabGAP-TBC"/>
    <property type="match status" value="1"/>
</dbReference>
<reference evidence="5" key="1">
    <citation type="submission" date="2016-11" db="UniProtKB">
        <authorList>
            <consortium name="WormBaseParasite"/>
        </authorList>
    </citation>
    <scope>IDENTIFICATION</scope>
</reference>
<evidence type="ECO:0000313" key="5">
    <source>
        <dbReference type="WBParaSite" id="maker-uti_cns_0015466-snap-gene-0.3-mRNA-1"/>
    </source>
</evidence>
<proteinExistence type="predicted"/>
<evidence type="ECO:0000256" key="2">
    <source>
        <dbReference type="SAM" id="MobiDB-lite"/>
    </source>
</evidence>
<feature type="domain" description="Rab-GAP TBC" evidence="3">
    <location>
        <begin position="99"/>
        <end position="325"/>
    </location>
</feature>
<dbReference type="Gene3D" id="1.10.472.80">
    <property type="entry name" value="Ypt/Rab-GAP domain of gyp1p, domain 3"/>
    <property type="match status" value="1"/>
</dbReference>
<evidence type="ECO:0000259" key="3">
    <source>
        <dbReference type="PROSITE" id="PS50086"/>
    </source>
</evidence>
<accession>A0A1I8ISE3</accession>
<dbReference type="Proteomes" id="UP000095280">
    <property type="component" value="Unplaced"/>
</dbReference>
<sequence>QQQQQQQPQQQRQQPNRAKPKLPAPGLGVRQSGYSTAQIHSIYCAHRRLSEDAGGGGSDGSNASGGKSADTVEKESKFASLIGAAATNMDELRRLAWSGVTHTVRPIVWKLLIKYAPVNSSRRAAVLQEKRRMYAGMVDEYYGKRTQPANDGMYKQILKDLVRMTVLAEHTQFHQVFARILFIWSMRRPASTYVQGMNDLVTPYFIVYLSEYCTVDVDSSDRLRLRGEPPNDSELASIEADCYWSLSALLDTIQENFVFPQPGIQQNVLALRKIIQRVDGDLDSHLERHDVEYLQFAFRWMNNLLMREIPLRCIIRLWDTYHSEVDGFSHFHLYVCAAFLLRFSRDLKRESDFQGLMLMLQDLPTHQWGDEEVTLLLAEAFKLKSWFADAPNHLDKAIHS</sequence>
<evidence type="ECO:0000313" key="4">
    <source>
        <dbReference type="Proteomes" id="UP000095280"/>
    </source>
</evidence>
<keyword evidence="1" id="KW-0343">GTPase activation</keyword>
<dbReference type="SUPFAM" id="SSF47923">
    <property type="entry name" value="Ypt/Rab-GAP domain of gyp1p"/>
    <property type="match status" value="2"/>
</dbReference>
<dbReference type="WBParaSite" id="maker-uti_cns_0015466-snap-gene-0.3-mRNA-1">
    <property type="protein sequence ID" value="maker-uti_cns_0015466-snap-gene-0.3-mRNA-1"/>
    <property type="gene ID" value="maker-uti_cns_0015466-snap-gene-0.3"/>
</dbReference>
<dbReference type="PANTHER" id="PTHR22957:SF26">
    <property type="entry name" value="LD44506P"/>
    <property type="match status" value="1"/>
</dbReference>
<feature type="region of interest" description="Disordered" evidence="2">
    <location>
        <begin position="51"/>
        <end position="71"/>
    </location>
</feature>
<name>A0A1I8ISE3_9PLAT</name>
<dbReference type="GO" id="GO:0005096">
    <property type="term" value="F:GTPase activator activity"/>
    <property type="evidence" value="ECO:0007669"/>
    <property type="project" value="UniProtKB-KW"/>
</dbReference>
<dbReference type="FunFam" id="1.10.472.80:FF:000001">
    <property type="entry name" value="TBC1 domain family member 22B"/>
    <property type="match status" value="1"/>
</dbReference>
<dbReference type="PROSITE" id="PS50086">
    <property type="entry name" value="TBC_RABGAP"/>
    <property type="match status" value="1"/>
</dbReference>
<dbReference type="SMART" id="SM00164">
    <property type="entry name" value="TBC"/>
    <property type="match status" value="1"/>
</dbReference>
<dbReference type="InterPro" id="IPR000195">
    <property type="entry name" value="Rab-GAP-TBC_dom"/>
</dbReference>
<feature type="region of interest" description="Disordered" evidence="2">
    <location>
        <begin position="1"/>
        <end position="31"/>
    </location>
</feature>